<evidence type="ECO:0000256" key="1">
    <source>
        <dbReference type="ARBA" id="ARBA00004651"/>
    </source>
</evidence>
<evidence type="ECO:0000256" key="5">
    <source>
        <dbReference type="ARBA" id="ARBA00022989"/>
    </source>
</evidence>
<keyword evidence="4 8" id="KW-0812">Transmembrane</keyword>
<accession>A0ABS4IQZ5</accession>
<comment type="caution">
    <text evidence="9">The sequence shown here is derived from an EMBL/GenBank/DDBJ whole genome shotgun (WGS) entry which is preliminary data.</text>
</comment>
<sequence length="441" mass="46317">MSKFPAFSLAWIKSVWTILICIAAGAAAGTLFPDFAAQIAPFGDLYLSFLKMCVIPIMMTAIVSSIGGIFMNSNAIHILKRMLIVFAAGLLLVSAVGLTVGLIGQPGSGLSPEAKAVLGSVVQQAEQQAETGSGTGEERTTTNLLGFLVELIPPNIFIALGEGNSLQILFFSIVVGVTVGMVSTKAGENLLQLTDLLFKAFQQAISWSMYLLPFGLFCIMAGQLSAIGEGVFPAIMKLILWMYISSLIVMLISAGIIAKKVNMSIQAVFYELKDALVVAFGTRNSIAAIPASLHALSTAFRVEASSVRLVVPLGMILCRYSMILVYALGIMFTAQLYGVSLTMLQLVTVWIGAVLAALAGAGAPAMVSIAMIAMIAGPLQLPADTTIILLLAINPIIDPIITAANVLSNCAASVMISEKSSESDYTQPAKEDGGVPLVSLD</sequence>
<feature type="transmembrane region" description="Helical" evidence="8">
    <location>
        <begin position="45"/>
        <end position="70"/>
    </location>
</feature>
<feature type="transmembrane region" description="Helical" evidence="8">
    <location>
        <begin position="238"/>
        <end position="258"/>
    </location>
</feature>
<dbReference type="InterPro" id="IPR036458">
    <property type="entry name" value="Na:dicarbo_symporter_sf"/>
</dbReference>
<dbReference type="PANTHER" id="PTHR42865:SF7">
    <property type="entry name" value="PROTON_GLUTAMATE-ASPARTATE SYMPORTER"/>
    <property type="match status" value="1"/>
</dbReference>
<name>A0ABS4IQZ5_9BACL</name>
<organism evidence="9 10">
    <name type="scientific">Paenibacillus eucommiae</name>
    <dbReference type="NCBI Taxonomy" id="1355755"/>
    <lineage>
        <taxon>Bacteria</taxon>
        <taxon>Bacillati</taxon>
        <taxon>Bacillota</taxon>
        <taxon>Bacilli</taxon>
        <taxon>Bacillales</taxon>
        <taxon>Paenibacillaceae</taxon>
        <taxon>Paenibacillus</taxon>
    </lineage>
</organism>
<dbReference type="Proteomes" id="UP001519287">
    <property type="component" value="Unassembled WGS sequence"/>
</dbReference>
<comment type="subcellular location">
    <subcellularLocation>
        <location evidence="1">Cell membrane</location>
        <topology evidence="1">Multi-pass membrane protein</topology>
    </subcellularLocation>
</comment>
<gene>
    <name evidence="9" type="ORF">J2Z66_001585</name>
</gene>
<evidence type="ECO:0000313" key="10">
    <source>
        <dbReference type="Proteomes" id="UP001519287"/>
    </source>
</evidence>
<feature type="transmembrane region" description="Helical" evidence="8">
    <location>
        <begin position="165"/>
        <end position="183"/>
    </location>
</feature>
<feature type="transmembrane region" description="Helical" evidence="8">
    <location>
        <begin position="204"/>
        <end position="226"/>
    </location>
</feature>
<feature type="transmembrane region" description="Helical" evidence="8">
    <location>
        <begin position="350"/>
        <end position="375"/>
    </location>
</feature>
<feature type="region of interest" description="Disordered" evidence="7">
    <location>
        <begin position="422"/>
        <end position="441"/>
    </location>
</feature>
<feature type="transmembrane region" description="Helical" evidence="8">
    <location>
        <begin position="12"/>
        <end position="33"/>
    </location>
</feature>
<feature type="transmembrane region" description="Helical" evidence="8">
    <location>
        <begin position="82"/>
        <end position="103"/>
    </location>
</feature>
<evidence type="ECO:0000256" key="4">
    <source>
        <dbReference type="ARBA" id="ARBA00022692"/>
    </source>
</evidence>
<dbReference type="PANTHER" id="PTHR42865">
    <property type="entry name" value="PROTON/GLUTAMATE-ASPARTATE SYMPORTER"/>
    <property type="match status" value="1"/>
</dbReference>
<evidence type="ECO:0000313" key="9">
    <source>
        <dbReference type="EMBL" id="MBP1989987.1"/>
    </source>
</evidence>
<evidence type="ECO:0000256" key="3">
    <source>
        <dbReference type="ARBA" id="ARBA00022475"/>
    </source>
</evidence>
<dbReference type="PRINTS" id="PR00173">
    <property type="entry name" value="EDTRNSPORT"/>
</dbReference>
<proteinExistence type="predicted"/>
<keyword evidence="2" id="KW-0813">Transport</keyword>
<dbReference type="Gene3D" id="1.10.3860.10">
    <property type="entry name" value="Sodium:dicarboxylate symporter"/>
    <property type="match status" value="1"/>
</dbReference>
<keyword evidence="6 8" id="KW-0472">Membrane</keyword>
<dbReference type="Pfam" id="PF00375">
    <property type="entry name" value="SDF"/>
    <property type="match status" value="1"/>
</dbReference>
<dbReference type="RefSeq" id="WP_209970750.1">
    <property type="nucleotide sequence ID" value="NZ_JAGGLB010000003.1"/>
</dbReference>
<evidence type="ECO:0000256" key="8">
    <source>
        <dbReference type="SAM" id="Phobius"/>
    </source>
</evidence>
<reference evidence="9 10" key="1">
    <citation type="submission" date="2021-03" db="EMBL/GenBank/DDBJ databases">
        <title>Genomic Encyclopedia of Type Strains, Phase IV (KMG-IV): sequencing the most valuable type-strain genomes for metagenomic binning, comparative biology and taxonomic classification.</title>
        <authorList>
            <person name="Goeker M."/>
        </authorList>
    </citation>
    <scope>NUCLEOTIDE SEQUENCE [LARGE SCALE GENOMIC DNA]</scope>
    <source>
        <strain evidence="9 10">DSM 26048</strain>
    </source>
</reference>
<keyword evidence="10" id="KW-1185">Reference proteome</keyword>
<evidence type="ECO:0000256" key="7">
    <source>
        <dbReference type="SAM" id="MobiDB-lite"/>
    </source>
</evidence>
<protein>
    <submittedName>
        <fullName evidence="9">Proton glutamate symport protein</fullName>
    </submittedName>
</protein>
<keyword evidence="5 8" id="KW-1133">Transmembrane helix</keyword>
<keyword evidence="3" id="KW-1003">Cell membrane</keyword>
<dbReference type="InterPro" id="IPR001991">
    <property type="entry name" value="Na-dicarboxylate_symporter"/>
</dbReference>
<dbReference type="EMBL" id="JAGGLB010000003">
    <property type="protein sequence ID" value="MBP1989987.1"/>
    <property type="molecule type" value="Genomic_DNA"/>
</dbReference>
<evidence type="ECO:0000256" key="6">
    <source>
        <dbReference type="ARBA" id="ARBA00023136"/>
    </source>
</evidence>
<evidence type="ECO:0000256" key="2">
    <source>
        <dbReference type="ARBA" id="ARBA00022448"/>
    </source>
</evidence>
<dbReference type="SUPFAM" id="SSF118215">
    <property type="entry name" value="Proton glutamate symport protein"/>
    <property type="match status" value="1"/>
</dbReference>